<proteinExistence type="predicted"/>
<organism evidence="1 2">
    <name type="scientific">Mesorhizobium tianshanense</name>
    <dbReference type="NCBI Taxonomy" id="39844"/>
    <lineage>
        <taxon>Bacteria</taxon>
        <taxon>Pseudomonadati</taxon>
        <taxon>Pseudomonadota</taxon>
        <taxon>Alphaproteobacteria</taxon>
        <taxon>Hyphomicrobiales</taxon>
        <taxon>Phyllobacteriaceae</taxon>
        <taxon>Mesorhizobium</taxon>
    </lineage>
</organism>
<name>A0A562N3S0_9HYPH</name>
<dbReference type="GO" id="GO:0047869">
    <property type="term" value="F:dimethylpropiothetin dethiomethylase activity"/>
    <property type="evidence" value="ECO:0007669"/>
    <property type="project" value="InterPro"/>
</dbReference>
<dbReference type="Gene3D" id="2.60.120.10">
    <property type="entry name" value="Jelly Rolls"/>
    <property type="match status" value="1"/>
</dbReference>
<dbReference type="InterPro" id="IPR014710">
    <property type="entry name" value="RmlC-like_jellyroll"/>
</dbReference>
<comment type="caution">
    <text evidence="1">The sequence shown here is derived from an EMBL/GenBank/DDBJ whole genome shotgun (WGS) entry which is preliminary data.</text>
</comment>
<keyword evidence="1" id="KW-0456">Lyase</keyword>
<dbReference type="Proteomes" id="UP000317122">
    <property type="component" value="Unassembled WGS sequence"/>
</dbReference>
<accession>A0A562N3S0</accession>
<evidence type="ECO:0000313" key="2">
    <source>
        <dbReference type="Proteomes" id="UP000317122"/>
    </source>
</evidence>
<dbReference type="EMBL" id="VLKT01000046">
    <property type="protein sequence ID" value="TWI26842.1"/>
    <property type="molecule type" value="Genomic_DNA"/>
</dbReference>
<protein>
    <submittedName>
        <fullName evidence="1">Dimethlysulfoniopropionate lyase</fullName>
    </submittedName>
</protein>
<keyword evidence="2" id="KW-1185">Reference proteome</keyword>
<gene>
    <name evidence="1" type="ORF">IQ26_05798</name>
</gene>
<reference evidence="1 2" key="1">
    <citation type="journal article" date="2015" name="Stand. Genomic Sci.">
        <title>Genomic Encyclopedia of Bacterial and Archaeal Type Strains, Phase III: the genomes of soil and plant-associated and newly described type strains.</title>
        <authorList>
            <person name="Whitman W.B."/>
            <person name="Woyke T."/>
            <person name="Klenk H.P."/>
            <person name="Zhou Y."/>
            <person name="Lilburn T.G."/>
            <person name="Beck B.J."/>
            <person name="De Vos P."/>
            <person name="Vandamme P."/>
            <person name="Eisen J.A."/>
            <person name="Garrity G."/>
            <person name="Hugenholtz P."/>
            <person name="Kyrpides N.C."/>
        </authorList>
    </citation>
    <scope>NUCLEOTIDE SEQUENCE [LARGE SCALE GENOMIC DNA]</scope>
    <source>
        <strain evidence="1 2">CGMCC 1.2546</strain>
    </source>
</reference>
<evidence type="ECO:0000313" key="1">
    <source>
        <dbReference type="EMBL" id="TWI26842.1"/>
    </source>
</evidence>
<dbReference type="InterPro" id="IPR031723">
    <property type="entry name" value="DMSP_lyase"/>
</dbReference>
<dbReference type="AlphaFoldDB" id="A0A562N3S0"/>
<dbReference type="Pfam" id="PF16867">
    <property type="entry name" value="DMSP_lyase"/>
    <property type="match status" value="1"/>
</dbReference>
<sequence length="44" mass="4883">MQEGRWFAPGGGSFYNPPGTRHAMRSNNAPLLAFWALLPEAHLD</sequence>